<dbReference type="STRING" id="1166018.FAES_4902"/>
<evidence type="ECO:0000256" key="4">
    <source>
        <dbReference type="ARBA" id="ARBA00022723"/>
    </source>
</evidence>
<evidence type="ECO:0000256" key="9">
    <source>
        <dbReference type="ARBA" id="ARBA00022833"/>
    </source>
</evidence>
<evidence type="ECO:0000256" key="1">
    <source>
        <dbReference type="ARBA" id="ARBA00001946"/>
    </source>
</evidence>
<dbReference type="Pfam" id="PF00271">
    <property type="entry name" value="Helicase_C"/>
    <property type="match status" value="1"/>
</dbReference>
<evidence type="ECO:0000256" key="15">
    <source>
        <dbReference type="ARBA" id="ARBA00034617"/>
    </source>
</evidence>
<dbReference type="PROSITE" id="PS51194">
    <property type="entry name" value="HELICASE_CTER"/>
    <property type="match status" value="1"/>
</dbReference>
<keyword evidence="6" id="KW-0227">DNA damage</keyword>
<dbReference type="SUPFAM" id="SSF47819">
    <property type="entry name" value="HRDC-like"/>
    <property type="match status" value="1"/>
</dbReference>
<keyword evidence="12" id="KW-0233">DNA recombination</keyword>
<dbReference type="NCBIfam" id="TIGR00614">
    <property type="entry name" value="recQ_fam"/>
    <property type="match status" value="1"/>
</dbReference>
<dbReference type="PANTHER" id="PTHR13710">
    <property type="entry name" value="DNA HELICASE RECQ FAMILY MEMBER"/>
    <property type="match status" value="1"/>
</dbReference>
<dbReference type="InterPro" id="IPR010997">
    <property type="entry name" value="HRDC-like_sf"/>
</dbReference>
<dbReference type="Pfam" id="PF00270">
    <property type="entry name" value="DEAD"/>
    <property type="match status" value="1"/>
</dbReference>
<accession>I0KFJ8</accession>
<dbReference type="SMART" id="SM00490">
    <property type="entry name" value="HELICc"/>
    <property type="match status" value="1"/>
</dbReference>
<organism evidence="20 21">
    <name type="scientific">Fibrella aestuarina BUZ 2</name>
    <dbReference type="NCBI Taxonomy" id="1166018"/>
    <lineage>
        <taxon>Bacteria</taxon>
        <taxon>Pseudomonadati</taxon>
        <taxon>Bacteroidota</taxon>
        <taxon>Cytophagia</taxon>
        <taxon>Cytophagales</taxon>
        <taxon>Spirosomataceae</taxon>
        <taxon>Fibrella</taxon>
    </lineage>
</organism>
<dbReference type="GO" id="GO:0006281">
    <property type="term" value="P:DNA repair"/>
    <property type="evidence" value="ECO:0007669"/>
    <property type="project" value="UniProtKB-KW"/>
</dbReference>
<keyword evidence="8 20" id="KW-0347">Helicase</keyword>
<keyword evidence="21" id="KW-1185">Reference proteome</keyword>
<dbReference type="Pfam" id="PF00570">
    <property type="entry name" value="HRDC"/>
    <property type="match status" value="1"/>
</dbReference>
<dbReference type="SUPFAM" id="SSF52540">
    <property type="entry name" value="P-loop containing nucleoside triphosphate hydrolases"/>
    <property type="match status" value="1"/>
</dbReference>
<dbReference type="InterPro" id="IPR001650">
    <property type="entry name" value="Helicase_C-like"/>
</dbReference>
<evidence type="ECO:0000256" key="12">
    <source>
        <dbReference type="ARBA" id="ARBA00023172"/>
    </source>
</evidence>
<evidence type="ECO:0000259" key="18">
    <source>
        <dbReference type="PROSITE" id="PS51192"/>
    </source>
</evidence>
<dbReference type="FunFam" id="1.10.150.80:FF:000002">
    <property type="entry name" value="ATP-dependent DNA helicase RecQ"/>
    <property type="match status" value="1"/>
</dbReference>
<dbReference type="GO" id="GO:0043138">
    <property type="term" value="F:3'-5' DNA helicase activity"/>
    <property type="evidence" value="ECO:0007669"/>
    <property type="project" value="UniProtKB-EC"/>
</dbReference>
<dbReference type="SMART" id="SM00341">
    <property type="entry name" value="HRDC"/>
    <property type="match status" value="1"/>
</dbReference>
<dbReference type="SMART" id="SM00956">
    <property type="entry name" value="RQC"/>
    <property type="match status" value="1"/>
</dbReference>
<dbReference type="InterPro" id="IPR018982">
    <property type="entry name" value="RQC_domain"/>
</dbReference>
<dbReference type="EC" id="5.6.2.4" evidence="16"/>
<dbReference type="GO" id="GO:0006260">
    <property type="term" value="P:DNA replication"/>
    <property type="evidence" value="ECO:0007669"/>
    <property type="project" value="InterPro"/>
</dbReference>
<evidence type="ECO:0000256" key="16">
    <source>
        <dbReference type="NCBIfam" id="TIGR01389"/>
    </source>
</evidence>
<evidence type="ECO:0000256" key="6">
    <source>
        <dbReference type="ARBA" id="ARBA00022763"/>
    </source>
</evidence>
<dbReference type="InterPro" id="IPR027417">
    <property type="entry name" value="P-loop_NTPase"/>
</dbReference>
<dbReference type="FunFam" id="3.40.50.300:FF:000156">
    <property type="entry name" value="ATP-dependent DNA helicase recQ"/>
    <property type="match status" value="1"/>
</dbReference>
<dbReference type="Pfam" id="PF09382">
    <property type="entry name" value="RQC"/>
    <property type="match status" value="1"/>
</dbReference>
<dbReference type="InterPro" id="IPR044876">
    <property type="entry name" value="HRDC_dom_sf"/>
</dbReference>
<dbReference type="CDD" id="cd17920">
    <property type="entry name" value="DEXHc_RecQ"/>
    <property type="match status" value="1"/>
</dbReference>
<dbReference type="PANTHER" id="PTHR13710:SF105">
    <property type="entry name" value="ATP-DEPENDENT DNA HELICASE Q1"/>
    <property type="match status" value="1"/>
</dbReference>
<evidence type="ECO:0000313" key="20">
    <source>
        <dbReference type="EMBL" id="CCH02901.1"/>
    </source>
</evidence>
<evidence type="ECO:0000256" key="14">
    <source>
        <dbReference type="ARBA" id="ARBA00023235"/>
    </source>
</evidence>
<comment type="cofactor">
    <cofactor evidence="1">
        <name>Mg(2+)</name>
        <dbReference type="ChEBI" id="CHEBI:18420"/>
    </cofactor>
</comment>
<feature type="domain" description="Helicase ATP-binding" evidence="18">
    <location>
        <begin position="44"/>
        <end position="212"/>
    </location>
</feature>
<feature type="domain" description="HRDC" evidence="17">
    <location>
        <begin position="539"/>
        <end position="619"/>
    </location>
</feature>
<keyword evidence="4" id="KW-0479">Metal-binding</keyword>
<dbReference type="Gene3D" id="1.10.150.80">
    <property type="entry name" value="HRDC domain"/>
    <property type="match status" value="1"/>
</dbReference>
<dbReference type="InterPro" id="IPR006293">
    <property type="entry name" value="DNA_helicase_ATP-dep_RecQ_bac"/>
</dbReference>
<keyword evidence="9" id="KW-0862">Zinc</keyword>
<dbReference type="RefSeq" id="WP_015334000.1">
    <property type="nucleotide sequence ID" value="NC_020054.1"/>
</dbReference>
<proteinExistence type="inferred from homology"/>
<dbReference type="HOGENOM" id="CLU_001103_14_3_10"/>
<evidence type="ECO:0000256" key="10">
    <source>
        <dbReference type="ARBA" id="ARBA00022840"/>
    </source>
</evidence>
<dbReference type="EMBL" id="HE796683">
    <property type="protein sequence ID" value="CCH02901.1"/>
    <property type="molecule type" value="Genomic_DNA"/>
</dbReference>
<comment type="catalytic activity">
    <reaction evidence="15">
        <text>Couples ATP hydrolysis with the unwinding of duplex DNA by translocating in the 3'-5' direction.</text>
        <dbReference type="EC" id="5.6.2.4"/>
    </reaction>
</comment>
<dbReference type="GO" id="GO:0030894">
    <property type="term" value="C:replisome"/>
    <property type="evidence" value="ECO:0007669"/>
    <property type="project" value="TreeGrafter"/>
</dbReference>
<dbReference type="SMART" id="SM00487">
    <property type="entry name" value="DEXDc"/>
    <property type="match status" value="1"/>
</dbReference>
<keyword evidence="13" id="KW-0234">DNA repair</keyword>
<dbReference type="InterPro" id="IPR004589">
    <property type="entry name" value="DNA_helicase_ATP-dep_RecQ"/>
</dbReference>
<dbReference type="Pfam" id="PF14493">
    <property type="entry name" value="HTH_40"/>
    <property type="match status" value="1"/>
</dbReference>
<feature type="domain" description="Helicase C-terminal" evidence="19">
    <location>
        <begin position="236"/>
        <end position="378"/>
    </location>
</feature>
<keyword evidence="10" id="KW-0067">ATP-binding</keyword>
<keyword evidence="14" id="KW-0413">Isomerase</keyword>
<dbReference type="Pfam" id="PF16124">
    <property type="entry name" value="RecQ_Zn_bind"/>
    <property type="match status" value="1"/>
</dbReference>
<evidence type="ECO:0000259" key="17">
    <source>
        <dbReference type="PROSITE" id="PS50967"/>
    </source>
</evidence>
<evidence type="ECO:0000256" key="5">
    <source>
        <dbReference type="ARBA" id="ARBA00022741"/>
    </source>
</evidence>
<evidence type="ECO:0000256" key="8">
    <source>
        <dbReference type="ARBA" id="ARBA00022806"/>
    </source>
</evidence>
<dbReference type="Gene3D" id="1.10.10.10">
    <property type="entry name" value="Winged helix-like DNA-binding domain superfamily/Winged helix DNA-binding domain"/>
    <property type="match status" value="1"/>
</dbReference>
<dbReference type="GO" id="GO:0005524">
    <property type="term" value="F:ATP binding"/>
    <property type="evidence" value="ECO:0007669"/>
    <property type="project" value="UniProtKB-KW"/>
</dbReference>
<evidence type="ECO:0000256" key="2">
    <source>
        <dbReference type="ARBA" id="ARBA00001947"/>
    </source>
</evidence>
<dbReference type="CDD" id="cd18794">
    <property type="entry name" value="SF2_C_RecQ"/>
    <property type="match status" value="1"/>
</dbReference>
<keyword evidence="11" id="KW-0238">DNA-binding</keyword>
<dbReference type="GO" id="GO:0046872">
    <property type="term" value="F:metal ion binding"/>
    <property type="evidence" value="ECO:0007669"/>
    <property type="project" value="UniProtKB-KW"/>
</dbReference>
<dbReference type="OrthoDB" id="9763310at2"/>
<dbReference type="Gene3D" id="3.40.50.300">
    <property type="entry name" value="P-loop containing nucleotide triphosphate hydrolases"/>
    <property type="match status" value="2"/>
</dbReference>
<evidence type="ECO:0000256" key="11">
    <source>
        <dbReference type="ARBA" id="ARBA00023125"/>
    </source>
</evidence>
<keyword evidence="7" id="KW-0378">Hydrolase</keyword>
<dbReference type="InterPro" id="IPR011545">
    <property type="entry name" value="DEAD/DEAH_box_helicase_dom"/>
</dbReference>
<dbReference type="InterPro" id="IPR014001">
    <property type="entry name" value="Helicase_ATP-bd"/>
</dbReference>
<dbReference type="PROSITE" id="PS51192">
    <property type="entry name" value="HELICASE_ATP_BIND_1"/>
    <property type="match status" value="1"/>
</dbReference>
<dbReference type="PROSITE" id="PS50967">
    <property type="entry name" value="HRDC"/>
    <property type="match status" value="1"/>
</dbReference>
<dbReference type="GO" id="GO:0009432">
    <property type="term" value="P:SOS response"/>
    <property type="evidence" value="ECO:0007669"/>
    <property type="project" value="UniProtKB-UniRule"/>
</dbReference>
<gene>
    <name evidence="20" type="ORF">FAES_4902</name>
</gene>
<dbReference type="AlphaFoldDB" id="I0KFJ8"/>
<reference evidence="20 21" key="1">
    <citation type="journal article" date="2012" name="J. Bacteriol.">
        <title>Genome Sequence of Fibrella aestuarina BUZ 2T, a Filamentous Marine Bacterium.</title>
        <authorList>
            <person name="Filippini M."/>
            <person name="Qi W."/>
            <person name="Blom J."/>
            <person name="Goesmann A."/>
            <person name="Smits T.H."/>
            <person name="Bagheri H.C."/>
        </authorList>
    </citation>
    <scope>NUCLEOTIDE SEQUENCE [LARGE SCALE GENOMIC DNA]</scope>
    <source>
        <strain evidence="21">BUZ 2T</strain>
    </source>
</reference>
<dbReference type="InterPro" id="IPR036388">
    <property type="entry name" value="WH-like_DNA-bd_sf"/>
</dbReference>
<dbReference type="GO" id="GO:0006310">
    <property type="term" value="P:DNA recombination"/>
    <property type="evidence" value="ECO:0007669"/>
    <property type="project" value="UniProtKB-UniRule"/>
</dbReference>
<name>I0KFJ8_9BACT</name>
<sequence>MLFDATPLPVTQSAMPQGSVADPAVYLKRYYGYDRFRPMQEAVIRSILSGRDTVVLMPTGGGKSVCFQIPALMQPGLCVVVSPLIALMKDQVEAMHLNGIAAAYINSSQGAKEIRAVEENCRKGQIKLLYVSPEKLLSESFYTFLNSLKLSMFAIDEAHCISSWGHDFRPEYTQLNTLRRWFPNVPIIALTATADRLTRQDIADRLAMHDPAVFIDSFNRTNLSLQVLPGTNRIGQIAKLLSLKPDTSGIIYCLSRKSCESVAAKLIEKGYSAAYYHAGMDPNERARVQEAFLRDDVRIMCATIAFGMGIDKSNVRWVMHYNMPKNIEGYYQEIGRAGRDGLPSQTVLFYSFADVATYKDMLTENNPANLQVQLAKLERMQQYAEANTCRRQILLSYFSEQLAEPCGNCDVCRNPRVTFDATVLAQKALSAIIRLGERVPMNTLIDVLRGSRNYAIVSQGYDKIKTYGAGADLKFEEWRNYLHQLINIGVIEIAYENHYALRKGLLADDVLFKGKTISLVRPDDVPKPVVEKATRTRTEGTRDDLFERLRALRKRIADAQNVPPYVVFTDSTLEDMARQRPTTPDAFRNVSGVGERKLEMFGEAFLDEITAYVGVSRGTSQVRSEVPSRSREVAKPKGTTQQMTFELYQQGLTIDQIAKARELGPSSIANHLIQLNRGGYDVDLERLITPAERRAIEAAIATVGIEDNRTKPVFDHLEGKYDYGKINLTIALMER</sequence>
<dbReference type="GO" id="GO:0005737">
    <property type="term" value="C:cytoplasm"/>
    <property type="evidence" value="ECO:0007669"/>
    <property type="project" value="TreeGrafter"/>
</dbReference>
<dbReference type="GO" id="GO:0043590">
    <property type="term" value="C:bacterial nucleoid"/>
    <property type="evidence" value="ECO:0007669"/>
    <property type="project" value="TreeGrafter"/>
</dbReference>
<evidence type="ECO:0000256" key="7">
    <source>
        <dbReference type="ARBA" id="ARBA00022801"/>
    </source>
</evidence>
<dbReference type="SUPFAM" id="SSF46785">
    <property type="entry name" value="Winged helix' DNA-binding domain"/>
    <property type="match status" value="1"/>
</dbReference>
<dbReference type="FunFam" id="3.40.50.300:FF:000296">
    <property type="entry name" value="ATP-dependent DNA helicase RecQ"/>
    <property type="match status" value="1"/>
</dbReference>
<protein>
    <recommendedName>
        <fullName evidence="16">DNA helicase RecQ</fullName>
        <ecNumber evidence="16">5.6.2.4</ecNumber>
    </recommendedName>
</protein>
<evidence type="ECO:0000313" key="21">
    <source>
        <dbReference type="Proteomes" id="UP000011058"/>
    </source>
</evidence>
<dbReference type="KEGG" id="fae:FAES_4902"/>
<evidence type="ECO:0000259" key="19">
    <source>
        <dbReference type="PROSITE" id="PS51194"/>
    </source>
</evidence>
<dbReference type="GO" id="GO:0009378">
    <property type="term" value="F:four-way junction helicase activity"/>
    <property type="evidence" value="ECO:0007669"/>
    <property type="project" value="TreeGrafter"/>
</dbReference>
<dbReference type="InterPro" id="IPR002121">
    <property type="entry name" value="HRDC_dom"/>
</dbReference>
<comment type="cofactor">
    <cofactor evidence="2">
        <name>Zn(2+)</name>
        <dbReference type="ChEBI" id="CHEBI:29105"/>
    </cofactor>
</comment>
<dbReference type="Proteomes" id="UP000011058">
    <property type="component" value="Chromosome"/>
</dbReference>
<dbReference type="PATRIC" id="fig|1166018.3.peg.1872"/>
<dbReference type="GO" id="GO:0003677">
    <property type="term" value="F:DNA binding"/>
    <property type="evidence" value="ECO:0007669"/>
    <property type="project" value="UniProtKB-KW"/>
</dbReference>
<dbReference type="eggNOG" id="COG0514">
    <property type="taxonomic scope" value="Bacteria"/>
</dbReference>
<evidence type="ECO:0000256" key="13">
    <source>
        <dbReference type="ARBA" id="ARBA00023204"/>
    </source>
</evidence>
<dbReference type="NCBIfam" id="TIGR01389">
    <property type="entry name" value="recQ"/>
    <property type="match status" value="1"/>
</dbReference>
<dbReference type="GO" id="GO:0016787">
    <property type="term" value="F:hydrolase activity"/>
    <property type="evidence" value="ECO:0007669"/>
    <property type="project" value="UniProtKB-KW"/>
</dbReference>
<dbReference type="InterPro" id="IPR029491">
    <property type="entry name" value="Helicase_HTH"/>
</dbReference>
<keyword evidence="5" id="KW-0547">Nucleotide-binding</keyword>
<dbReference type="InterPro" id="IPR036390">
    <property type="entry name" value="WH_DNA-bd_sf"/>
</dbReference>
<evidence type="ECO:0000256" key="3">
    <source>
        <dbReference type="ARBA" id="ARBA00005446"/>
    </source>
</evidence>
<dbReference type="InterPro" id="IPR032284">
    <property type="entry name" value="RecQ_Zn-bd"/>
</dbReference>
<comment type="similarity">
    <text evidence="3">Belongs to the helicase family. RecQ subfamily.</text>
</comment>